<dbReference type="Pfam" id="PF00383">
    <property type="entry name" value="dCMP_cyt_deam_1"/>
    <property type="match status" value="1"/>
</dbReference>
<keyword evidence="1" id="KW-0479">Metal-binding</keyword>
<dbReference type="InterPro" id="IPR016193">
    <property type="entry name" value="Cytidine_deaminase-like"/>
</dbReference>
<evidence type="ECO:0000313" key="4">
    <source>
        <dbReference type="EMBL" id="TMU54675.1"/>
    </source>
</evidence>
<feature type="domain" description="CMP/dCMP-type deaminase" evidence="3">
    <location>
        <begin position="11"/>
        <end position="137"/>
    </location>
</feature>
<dbReference type="PROSITE" id="PS00903">
    <property type="entry name" value="CYT_DCMP_DEAMINASES_1"/>
    <property type="match status" value="1"/>
</dbReference>
<dbReference type="PROSITE" id="PS51747">
    <property type="entry name" value="CYT_DCMP_DEAMINASES_2"/>
    <property type="match status" value="1"/>
</dbReference>
<gene>
    <name evidence="4" type="ORF">FGG15_10750</name>
</gene>
<dbReference type="InterPro" id="IPR016192">
    <property type="entry name" value="APOBEC/CMP_deaminase_Zn-bd"/>
</dbReference>
<protein>
    <submittedName>
        <fullName evidence="4">Nucleoside deaminase</fullName>
    </submittedName>
</protein>
<evidence type="ECO:0000256" key="2">
    <source>
        <dbReference type="ARBA" id="ARBA00022833"/>
    </source>
</evidence>
<keyword evidence="2" id="KW-0862">Zinc</keyword>
<dbReference type="RefSeq" id="WP_138836088.1">
    <property type="nucleotide sequence ID" value="NZ_VCNI01000002.1"/>
</dbReference>
<dbReference type="CDD" id="cd01285">
    <property type="entry name" value="nucleoside_deaminase"/>
    <property type="match status" value="1"/>
</dbReference>
<dbReference type="SUPFAM" id="SSF53927">
    <property type="entry name" value="Cytidine deaminase-like"/>
    <property type="match status" value="1"/>
</dbReference>
<dbReference type="InterPro" id="IPR002125">
    <property type="entry name" value="CMP_dCMP_dom"/>
</dbReference>
<organism evidence="4 5">
    <name type="scientific">Flagellimonas algicola</name>
    <dbReference type="NCBI Taxonomy" id="2583815"/>
    <lineage>
        <taxon>Bacteria</taxon>
        <taxon>Pseudomonadati</taxon>
        <taxon>Bacteroidota</taxon>
        <taxon>Flavobacteriia</taxon>
        <taxon>Flavobacteriales</taxon>
        <taxon>Flavobacteriaceae</taxon>
        <taxon>Flagellimonas</taxon>
    </lineage>
</organism>
<name>A0ABY2WJ57_9FLAO</name>
<dbReference type="PANTHER" id="PTHR11079">
    <property type="entry name" value="CYTOSINE DEAMINASE FAMILY MEMBER"/>
    <property type="match status" value="1"/>
</dbReference>
<evidence type="ECO:0000256" key="1">
    <source>
        <dbReference type="ARBA" id="ARBA00022723"/>
    </source>
</evidence>
<evidence type="ECO:0000313" key="5">
    <source>
        <dbReference type="Proteomes" id="UP000751614"/>
    </source>
</evidence>
<dbReference type="EMBL" id="VCNI01000002">
    <property type="protein sequence ID" value="TMU54675.1"/>
    <property type="molecule type" value="Genomic_DNA"/>
</dbReference>
<dbReference type="PANTHER" id="PTHR11079:SF179">
    <property type="entry name" value="TRNA(ADENINE(34)) DEAMINASE, CHLOROPLASTIC"/>
    <property type="match status" value="1"/>
</dbReference>
<accession>A0ABY2WJ57</accession>
<comment type="caution">
    <text evidence="4">The sequence shown here is derived from an EMBL/GenBank/DDBJ whole genome shotgun (WGS) entry which is preliminary data.</text>
</comment>
<reference evidence="4 5" key="1">
    <citation type="submission" date="2019-05" db="EMBL/GenBank/DDBJ databases">
        <title>Flagellimonas sp. AsT0115, sp. nov., isolated from a marine red algae, Asparagopsis taxiformis.</title>
        <authorList>
            <person name="Kim J."/>
            <person name="Jeong S.E."/>
            <person name="Jeon C.O."/>
        </authorList>
    </citation>
    <scope>NUCLEOTIDE SEQUENCE [LARGE SCALE GENOMIC DNA]</scope>
    <source>
        <strain evidence="4 5">AsT0115</strain>
    </source>
</reference>
<evidence type="ECO:0000259" key="3">
    <source>
        <dbReference type="PROSITE" id="PS51747"/>
    </source>
</evidence>
<proteinExistence type="predicted"/>
<keyword evidence="5" id="KW-1185">Reference proteome</keyword>
<sequence>MAFLWLRDVMKNATYFMERCEVLAGQAASKGNSAVGSLIVVDDTIIAEAEEAATSQQDVSCHAEMEAIRRARAILGKDMSNVVLYSNKEPCVMCSYAIRVHRIGTVIYKEKSGEMGGANGTFDVLASENVPEGWGPPVHCIQLEQN</sequence>
<dbReference type="Proteomes" id="UP000751614">
    <property type="component" value="Unassembled WGS sequence"/>
</dbReference>
<dbReference type="Gene3D" id="3.40.140.10">
    <property type="entry name" value="Cytidine Deaminase, domain 2"/>
    <property type="match status" value="1"/>
</dbReference>